<protein>
    <submittedName>
        <fullName evidence="2">Putative secreted protein</fullName>
    </submittedName>
</protein>
<dbReference type="AlphaFoldDB" id="A0A023G5H2"/>
<dbReference type="EMBL" id="GBBM01007273">
    <property type="protein sequence ID" value="JAC28145.1"/>
    <property type="molecule type" value="mRNA"/>
</dbReference>
<name>A0A023G5H2_AMBTT</name>
<organism evidence="2">
    <name type="scientific">Amblyomma triste</name>
    <name type="common">Neotropical tick</name>
    <dbReference type="NCBI Taxonomy" id="251400"/>
    <lineage>
        <taxon>Eukaryota</taxon>
        <taxon>Metazoa</taxon>
        <taxon>Ecdysozoa</taxon>
        <taxon>Arthropoda</taxon>
        <taxon>Chelicerata</taxon>
        <taxon>Arachnida</taxon>
        <taxon>Acari</taxon>
        <taxon>Parasitiformes</taxon>
        <taxon>Ixodida</taxon>
        <taxon>Ixodoidea</taxon>
        <taxon>Ixodidae</taxon>
        <taxon>Amblyomminae</taxon>
        <taxon>Amblyomma</taxon>
    </lineage>
</organism>
<accession>A0A023G5H2</accession>
<proteinExistence type="evidence at transcript level"/>
<feature type="signal peptide" evidence="1">
    <location>
        <begin position="1"/>
        <end position="20"/>
    </location>
</feature>
<reference evidence="2" key="1">
    <citation type="submission" date="2014-03" db="EMBL/GenBank/DDBJ databases">
        <title>The sialotranscriptome of Amblyomma triste, Amblyomma parvum and Amblyomma cajennense ticks, uncovered by 454-based RNA-seq.</title>
        <authorList>
            <person name="Garcia G.R."/>
            <person name="Gardinassi L.G."/>
            <person name="Ribeiro J.M."/>
            <person name="Anatriello E."/>
            <person name="Ferreira B.R."/>
            <person name="Moreira H.N."/>
            <person name="Mafra C."/>
            <person name="Olegario M.M."/>
            <person name="Szabo P.J."/>
            <person name="Miranda-Santos I.K."/>
            <person name="Maruyama S.R."/>
        </authorList>
    </citation>
    <scope>NUCLEOTIDE SEQUENCE</scope>
    <source>
        <strain evidence="2">Mato Grasso do Sul</strain>
        <tissue evidence="2">Salivary glands</tissue>
    </source>
</reference>
<evidence type="ECO:0000313" key="2">
    <source>
        <dbReference type="EMBL" id="JAC28145.1"/>
    </source>
</evidence>
<evidence type="ECO:0000256" key="1">
    <source>
        <dbReference type="SAM" id="SignalP"/>
    </source>
</evidence>
<feature type="chain" id="PRO_5001517030" evidence="1">
    <location>
        <begin position="21"/>
        <end position="217"/>
    </location>
</feature>
<keyword evidence="1" id="KW-0732">Signal</keyword>
<sequence>MSTMKLVAFALMLFAPLSEGNPDIPVVDDSDKLDIQKWFYAGIQYGVLFQNIYINKTKLGDKCLLAQRQRPTKTNKIKFSFWNGQEGITTLANVAFSSSTATEINDQMLVQGVEDNRLTWLQAVGDPYKLLFANGFVCMVVQVPRNLVPEDTIKIKEPDGMQVKYCVVLVASDSLQEGNNSENCTSFFTANCGMRGSSPRIKSEQCFKAFLQTEAST</sequence>